<proteinExistence type="predicted"/>
<name>A0ABW1AAJ3_9ACTN</name>
<dbReference type="EMBL" id="JBHSON010000089">
    <property type="protein sequence ID" value="MFC5752521.1"/>
    <property type="molecule type" value="Genomic_DNA"/>
</dbReference>
<evidence type="ECO:0000313" key="1">
    <source>
        <dbReference type="EMBL" id="MFC5752521.1"/>
    </source>
</evidence>
<comment type="caution">
    <text evidence="1">The sequence shown here is derived from an EMBL/GenBank/DDBJ whole genome shotgun (WGS) entry which is preliminary data.</text>
</comment>
<dbReference type="RefSeq" id="WP_378288583.1">
    <property type="nucleotide sequence ID" value="NZ_JBHSON010000089.1"/>
</dbReference>
<accession>A0ABW1AAJ3</accession>
<protein>
    <recommendedName>
        <fullName evidence="3">GPP34 family phosphoprotein</fullName>
    </recommendedName>
</protein>
<sequence length="173" mass="18776">MMTLDDFSPSAGDTLIRAAMSAEGPILGTGPLLRALAQGGPVAGVELSPDALPKDSGRALLATLGIDLDDVHHRAYEATSLRLDDPSLWRLRRSPLLPLRVTLTGPGTRATFNEAGRKTLEVALWSARRRGLPSATREDLLWGLLADASNDAVRILRRQRIDLHRLWTTLKAA</sequence>
<evidence type="ECO:0000313" key="2">
    <source>
        <dbReference type="Proteomes" id="UP001596074"/>
    </source>
</evidence>
<reference evidence="2" key="1">
    <citation type="journal article" date="2019" name="Int. J. Syst. Evol. Microbiol.">
        <title>The Global Catalogue of Microorganisms (GCM) 10K type strain sequencing project: providing services to taxonomists for standard genome sequencing and annotation.</title>
        <authorList>
            <consortium name="The Broad Institute Genomics Platform"/>
            <consortium name="The Broad Institute Genome Sequencing Center for Infectious Disease"/>
            <person name="Wu L."/>
            <person name="Ma J."/>
        </authorList>
    </citation>
    <scope>NUCLEOTIDE SEQUENCE [LARGE SCALE GENOMIC DNA]</scope>
    <source>
        <strain evidence="2">KCTC 42087</strain>
    </source>
</reference>
<dbReference type="InterPro" id="IPR036628">
    <property type="entry name" value="Clp_N_dom_sf"/>
</dbReference>
<dbReference type="SUPFAM" id="SSF81923">
    <property type="entry name" value="Double Clp-N motif"/>
    <property type="match status" value="1"/>
</dbReference>
<evidence type="ECO:0008006" key="3">
    <source>
        <dbReference type="Google" id="ProtNLM"/>
    </source>
</evidence>
<gene>
    <name evidence="1" type="ORF">ACFPZN_43490</name>
</gene>
<dbReference type="Proteomes" id="UP001596074">
    <property type="component" value="Unassembled WGS sequence"/>
</dbReference>
<organism evidence="1 2">
    <name type="scientific">Actinomadura rugatobispora</name>
    <dbReference type="NCBI Taxonomy" id="1994"/>
    <lineage>
        <taxon>Bacteria</taxon>
        <taxon>Bacillati</taxon>
        <taxon>Actinomycetota</taxon>
        <taxon>Actinomycetes</taxon>
        <taxon>Streptosporangiales</taxon>
        <taxon>Thermomonosporaceae</taxon>
        <taxon>Actinomadura</taxon>
    </lineage>
</organism>
<dbReference type="Gene3D" id="1.10.1780.10">
    <property type="entry name" value="Clp, N-terminal domain"/>
    <property type="match status" value="1"/>
</dbReference>
<keyword evidence="2" id="KW-1185">Reference proteome</keyword>